<dbReference type="STRING" id="71139.A0A059DC55"/>
<evidence type="ECO:0000259" key="1">
    <source>
        <dbReference type="PROSITE" id="PS50181"/>
    </source>
</evidence>
<feature type="non-terminal residue" evidence="2">
    <location>
        <position position="1"/>
    </location>
</feature>
<dbReference type="SUPFAM" id="SSF52047">
    <property type="entry name" value="RNI-like"/>
    <property type="match status" value="1"/>
</dbReference>
<organism evidence="2">
    <name type="scientific">Eucalyptus grandis</name>
    <name type="common">Flooded gum</name>
    <dbReference type="NCBI Taxonomy" id="71139"/>
    <lineage>
        <taxon>Eukaryota</taxon>
        <taxon>Viridiplantae</taxon>
        <taxon>Streptophyta</taxon>
        <taxon>Embryophyta</taxon>
        <taxon>Tracheophyta</taxon>
        <taxon>Spermatophyta</taxon>
        <taxon>Magnoliopsida</taxon>
        <taxon>eudicotyledons</taxon>
        <taxon>Gunneridae</taxon>
        <taxon>Pentapetalae</taxon>
        <taxon>rosids</taxon>
        <taxon>malvids</taxon>
        <taxon>Myrtales</taxon>
        <taxon>Myrtaceae</taxon>
        <taxon>Myrtoideae</taxon>
        <taxon>Eucalypteae</taxon>
        <taxon>Eucalyptus</taxon>
    </lineage>
</organism>
<dbReference type="AlphaFoldDB" id="A0A059DC55"/>
<gene>
    <name evidence="2" type="ORF">EUGRSUZ_A00476</name>
</gene>
<feature type="domain" description="F-box" evidence="1">
    <location>
        <begin position="1"/>
        <end position="48"/>
    </location>
</feature>
<accession>A0A059DC55</accession>
<name>A0A059DC55_EUCGR</name>
<proteinExistence type="predicted"/>
<reference evidence="2" key="1">
    <citation type="submission" date="2013-07" db="EMBL/GenBank/DDBJ databases">
        <title>The genome of Eucalyptus grandis.</title>
        <authorList>
            <person name="Schmutz J."/>
            <person name="Hayes R."/>
            <person name="Myburg A."/>
            <person name="Tuskan G."/>
            <person name="Grattapaglia D."/>
            <person name="Rokhsar D.S."/>
        </authorList>
    </citation>
    <scope>NUCLEOTIDE SEQUENCE</scope>
    <source>
        <tissue evidence="2">Leaf extractions</tissue>
    </source>
</reference>
<dbReference type="SMART" id="SM00256">
    <property type="entry name" value="FBOX"/>
    <property type="match status" value="1"/>
</dbReference>
<dbReference type="PANTHER" id="PTHR31639">
    <property type="entry name" value="F-BOX PROTEIN-LIKE"/>
    <property type="match status" value="1"/>
</dbReference>
<sequence length="352" mass="40354">TRFSQLPGHITDKILSRLPIKEAVRTRILSSKWRYKCSSLPNLVFDDRCTSTTGIHSPQLSLNENSVKIIDEVLLLHTGSIQKFKLSHKGFCTTSNIDRWILHLSRVSIESITLVVWKGQNYKIPTSLFNCQKLMDLKLIRCVIKIPPRFEGFKNLRSLYLLRVELSPDSLEALISQCPLLKDLSLVEGITRVNVKACNLERLLLQGGFQDVVFGVMNHLKSVTYLFTCIDFNSVEEIWTIMCLIRSSPLLKQVDFKARTEKRTTVGLAANYWEDHQSSCFQQVRVASLDNISGSQPELRFIKFLLSHLRGLQKMRIKPKNRSEDGKLVRELLRFPRTSAQAELIFLDPVNP</sequence>
<dbReference type="SUPFAM" id="SSF81383">
    <property type="entry name" value="F-box domain"/>
    <property type="match status" value="1"/>
</dbReference>
<dbReference type="Pfam" id="PF00646">
    <property type="entry name" value="F-box"/>
    <property type="match status" value="1"/>
</dbReference>
<protein>
    <recommendedName>
        <fullName evidence="1">F-box domain-containing protein</fullName>
    </recommendedName>
</protein>
<dbReference type="Gene3D" id="3.80.10.10">
    <property type="entry name" value="Ribonuclease Inhibitor"/>
    <property type="match status" value="1"/>
</dbReference>
<dbReference type="InterPro" id="IPR032675">
    <property type="entry name" value="LRR_dom_sf"/>
</dbReference>
<dbReference type="InterPro" id="IPR036047">
    <property type="entry name" value="F-box-like_dom_sf"/>
</dbReference>
<dbReference type="InterPro" id="IPR001810">
    <property type="entry name" value="F-box_dom"/>
</dbReference>
<dbReference type="eggNOG" id="ENOG502QTI8">
    <property type="taxonomic scope" value="Eukaryota"/>
</dbReference>
<evidence type="ECO:0000313" key="2">
    <source>
        <dbReference type="EMBL" id="KCW88054.1"/>
    </source>
</evidence>
<dbReference type="InterPro" id="IPR055411">
    <property type="entry name" value="LRR_FXL15/At3g58940/PEG3-like"/>
</dbReference>
<dbReference type="PROSITE" id="PS50181">
    <property type="entry name" value="FBOX"/>
    <property type="match status" value="1"/>
</dbReference>
<dbReference type="Pfam" id="PF24758">
    <property type="entry name" value="LRR_At5g56370"/>
    <property type="match status" value="1"/>
</dbReference>
<dbReference type="EMBL" id="KK198753">
    <property type="protein sequence ID" value="KCW88054.1"/>
    <property type="molecule type" value="Genomic_DNA"/>
</dbReference>
<dbReference type="InParanoid" id="A0A059DC55"/>
<dbReference type="OMA" id="HITFANI"/>
<dbReference type="PANTHER" id="PTHR31639:SF93">
    <property type="entry name" value="F-BOX_FBD_LRR PROTEIN"/>
    <property type="match status" value="1"/>
</dbReference>
<dbReference type="Gramene" id="KCW88054">
    <property type="protein sequence ID" value="KCW88054"/>
    <property type="gene ID" value="EUGRSUZ_A00476"/>
</dbReference>